<dbReference type="RefSeq" id="WP_204204840.1">
    <property type="nucleotide sequence ID" value="NZ_JAFELM010000043.1"/>
</dbReference>
<gene>
    <name evidence="5" type="ORF">JR050_17125</name>
</gene>
<dbReference type="Gene3D" id="3.40.50.1000">
    <property type="entry name" value="HAD superfamily/HAD-like"/>
    <property type="match status" value="1"/>
</dbReference>
<keyword evidence="4" id="KW-0460">Magnesium</keyword>
<comment type="caution">
    <text evidence="5">The sequence shown here is derived from an EMBL/GenBank/DDBJ whole genome shotgun (WGS) entry which is preliminary data.</text>
</comment>
<keyword evidence="3 5" id="KW-0378">Hydrolase</keyword>
<dbReference type="SFLD" id="SFLDS00003">
    <property type="entry name" value="Haloacid_Dehalogenase"/>
    <property type="match status" value="1"/>
</dbReference>
<dbReference type="InterPro" id="IPR041492">
    <property type="entry name" value="HAD_2"/>
</dbReference>
<dbReference type="Pfam" id="PF13419">
    <property type="entry name" value="HAD_2"/>
    <property type="match status" value="1"/>
</dbReference>
<accession>A0ABS2DLM9</accession>
<evidence type="ECO:0000256" key="4">
    <source>
        <dbReference type="ARBA" id="ARBA00022842"/>
    </source>
</evidence>
<sequence length="222" mass="26051">MAEKAIIFDLDCTLHDRETSLFLFLKSQYDRLLSSEISISFPEFYNEFVKLEQFGRKWKDVVYGELLAKYKEIRLTSSELLEDYWYRFSEHCVAFDGTEFMLRELKEKNYRLGMITNGKTDFQKATIHALGIEDFFDDIIISDEIGLKKPDSRIFEASLHNLSVNKEHAVYIGDHPVDDIKAASDVGLQTIWKRNDYWGRAETGYSFDSMRDLPALIEYLYN</sequence>
<dbReference type="SFLD" id="SFLDG01129">
    <property type="entry name" value="C1.5:_HAD__Beta-PGM__Phosphata"/>
    <property type="match status" value="1"/>
</dbReference>
<evidence type="ECO:0000313" key="5">
    <source>
        <dbReference type="EMBL" id="MBM6619386.1"/>
    </source>
</evidence>
<dbReference type="PANTHER" id="PTHR46470:SF2">
    <property type="entry name" value="GLYCERALDEHYDE 3-PHOSPHATE PHOSPHATASE"/>
    <property type="match status" value="1"/>
</dbReference>
<dbReference type="EMBL" id="JAFELM010000043">
    <property type="protein sequence ID" value="MBM6619386.1"/>
    <property type="molecule type" value="Genomic_DNA"/>
</dbReference>
<dbReference type="PRINTS" id="PR00413">
    <property type="entry name" value="HADHALOGNASE"/>
</dbReference>
<dbReference type="GO" id="GO:0016787">
    <property type="term" value="F:hydrolase activity"/>
    <property type="evidence" value="ECO:0007669"/>
    <property type="project" value="UniProtKB-KW"/>
</dbReference>
<dbReference type="SUPFAM" id="SSF56784">
    <property type="entry name" value="HAD-like"/>
    <property type="match status" value="1"/>
</dbReference>
<evidence type="ECO:0000313" key="6">
    <source>
        <dbReference type="Proteomes" id="UP001518925"/>
    </source>
</evidence>
<dbReference type="InterPro" id="IPR036412">
    <property type="entry name" value="HAD-like_sf"/>
</dbReference>
<dbReference type="NCBIfam" id="TIGR01549">
    <property type="entry name" value="HAD-SF-IA-v1"/>
    <property type="match status" value="1"/>
</dbReference>
<keyword evidence="6" id="KW-1185">Reference proteome</keyword>
<dbReference type="Gene3D" id="1.10.150.520">
    <property type="match status" value="1"/>
</dbReference>
<dbReference type="InterPro" id="IPR051400">
    <property type="entry name" value="HAD-like_hydrolase"/>
</dbReference>
<keyword evidence="2" id="KW-0479">Metal-binding</keyword>
<reference evidence="5 6" key="1">
    <citation type="submission" date="2021-02" db="EMBL/GenBank/DDBJ databases">
        <title>Bacillus sp. RD4P76, an endophyte from a halophyte.</title>
        <authorList>
            <person name="Sun J.-Q."/>
        </authorList>
    </citation>
    <scope>NUCLEOTIDE SEQUENCE [LARGE SCALE GENOMIC DNA]</scope>
    <source>
        <strain evidence="5 6">RD4P76</strain>
    </source>
</reference>
<name>A0ABS2DLM9_9BACI</name>
<comment type="cofactor">
    <cofactor evidence="1">
        <name>Mg(2+)</name>
        <dbReference type="ChEBI" id="CHEBI:18420"/>
    </cofactor>
</comment>
<evidence type="ECO:0000256" key="3">
    <source>
        <dbReference type="ARBA" id="ARBA00022801"/>
    </source>
</evidence>
<dbReference type="PANTHER" id="PTHR46470">
    <property type="entry name" value="N-ACYLNEURAMINATE-9-PHOSPHATASE"/>
    <property type="match status" value="1"/>
</dbReference>
<dbReference type="InterPro" id="IPR023214">
    <property type="entry name" value="HAD_sf"/>
</dbReference>
<dbReference type="Proteomes" id="UP001518925">
    <property type="component" value="Unassembled WGS sequence"/>
</dbReference>
<evidence type="ECO:0000256" key="2">
    <source>
        <dbReference type="ARBA" id="ARBA00022723"/>
    </source>
</evidence>
<organism evidence="5 6">
    <name type="scientific">Bacillus suaedaesalsae</name>
    <dbReference type="NCBI Taxonomy" id="2810349"/>
    <lineage>
        <taxon>Bacteria</taxon>
        <taxon>Bacillati</taxon>
        <taxon>Bacillota</taxon>
        <taxon>Bacilli</taxon>
        <taxon>Bacillales</taxon>
        <taxon>Bacillaceae</taxon>
        <taxon>Bacillus</taxon>
    </lineage>
</organism>
<proteinExistence type="predicted"/>
<protein>
    <submittedName>
        <fullName evidence="5">HAD-IA family hydrolase</fullName>
    </submittedName>
</protein>
<evidence type="ECO:0000256" key="1">
    <source>
        <dbReference type="ARBA" id="ARBA00001946"/>
    </source>
</evidence>
<dbReference type="InterPro" id="IPR006439">
    <property type="entry name" value="HAD-SF_hydro_IA"/>
</dbReference>